<name>A0A939TVG0_9MICO</name>
<evidence type="ECO:0000313" key="3">
    <source>
        <dbReference type="Proteomes" id="UP000680132"/>
    </source>
</evidence>
<protein>
    <submittedName>
        <fullName evidence="2">DUF1801 domain-containing protein</fullName>
    </submittedName>
</protein>
<accession>A0A939TVG0</accession>
<dbReference type="EMBL" id="JAGFOA010000008">
    <property type="protein sequence ID" value="MBO3665054.1"/>
    <property type="molecule type" value="Genomic_DNA"/>
</dbReference>
<organism evidence="2 3">
    <name type="scientific">Microbacterium stercoris</name>
    <dbReference type="NCBI Taxonomy" id="2820289"/>
    <lineage>
        <taxon>Bacteria</taxon>
        <taxon>Bacillati</taxon>
        <taxon>Actinomycetota</taxon>
        <taxon>Actinomycetes</taxon>
        <taxon>Micrococcales</taxon>
        <taxon>Microbacteriaceae</taxon>
        <taxon>Microbacterium</taxon>
    </lineage>
</organism>
<dbReference type="AlphaFoldDB" id="A0A939TVG0"/>
<reference evidence="2" key="1">
    <citation type="submission" date="2021-03" db="EMBL/GenBank/DDBJ databases">
        <title>Microbacterium sp. nov., a novel actinobacterium isolated from cow dung.</title>
        <authorList>
            <person name="Zhang L."/>
        </authorList>
    </citation>
    <scope>NUCLEOTIDE SEQUENCE</scope>
    <source>
        <strain evidence="2">NEAU-LLB</strain>
    </source>
</reference>
<comment type="caution">
    <text evidence="2">The sequence shown here is derived from an EMBL/GenBank/DDBJ whole genome shotgun (WGS) entry which is preliminary data.</text>
</comment>
<feature type="domain" description="YdhG-like" evidence="1">
    <location>
        <begin position="22"/>
        <end position="125"/>
    </location>
</feature>
<dbReference type="InterPro" id="IPR014922">
    <property type="entry name" value="YdhG-like"/>
</dbReference>
<evidence type="ECO:0000313" key="2">
    <source>
        <dbReference type="EMBL" id="MBO3665054.1"/>
    </source>
</evidence>
<dbReference type="Proteomes" id="UP000680132">
    <property type="component" value="Unassembled WGS sequence"/>
</dbReference>
<evidence type="ECO:0000259" key="1">
    <source>
        <dbReference type="Pfam" id="PF08818"/>
    </source>
</evidence>
<keyword evidence="3" id="KW-1185">Reference proteome</keyword>
<gene>
    <name evidence="2" type="ORF">J5V96_16265</name>
</gene>
<proteinExistence type="predicted"/>
<dbReference type="Pfam" id="PF08818">
    <property type="entry name" value="DUF1801"/>
    <property type="match status" value="1"/>
</dbReference>
<sequence>MTVRPGDGDLGAFLSGVTPAQRRTDAETVIDLMREVSGREPRLWGSIVGFGSCHYVYPTGTEGDVPVLSFAPRKAATTLYLSPFAGEYPELLAALGPHTTSVACLYIKKLAEVDLDVLRALLRRSLAWVEAGGDERMRITVTG</sequence>